<dbReference type="Gene3D" id="3.40.50.300">
    <property type="entry name" value="P-loop containing nucleotide triphosphate hydrolases"/>
    <property type="match status" value="1"/>
</dbReference>
<dbReference type="PRINTS" id="PR00318">
    <property type="entry name" value="GPROTEINA"/>
</dbReference>
<evidence type="ECO:0000256" key="5">
    <source>
        <dbReference type="PIRSR" id="PIRSR601019-2"/>
    </source>
</evidence>
<proteinExistence type="predicted"/>
<dbReference type="Pfam" id="PF00503">
    <property type="entry name" value="G-alpha"/>
    <property type="match status" value="1"/>
</dbReference>
<dbReference type="CTD" id="9812890"/>
<dbReference type="AlphaFoldDB" id="A0A6A5G9G6"/>
<dbReference type="GO" id="GO:0007614">
    <property type="term" value="P:short-term memory"/>
    <property type="evidence" value="ECO:0007669"/>
    <property type="project" value="EnsemblMetazoa"/>
</dbReference>
<feature type="binding site" evidence="4">
    <location>
        <begin position="153"/>
        <end position="154"/>
    </location>
    <ligand>
        <name>GTP</name>
        <dbReference type="ChEBI" id="CHEBI:37565"/>
    </ligand>
</feature>
<dbReference type="RefSeq" id="XP_003114402.2">
    <property type="nucleotide sequence ID" value="XM_003114354.2"/>
</dbReference>
<dbReference type="GeneID" id="9812890"/>
<reference evidence="6 7" key="1">
    <citation type="submission" date="2019-12" db="EMBL/GenBank/DDBJ databases">
        <title>Chromosome-level assembly of the Caenorhabditis remanei genome.</title>
        <authorList>
            <person name="Teterina A.A."/>
            <person name="Willis J.H."/>
            <person name="Phillips P.C."/>
        </authorList>
    </citation>
    <scope>NUCLEOTIDE SEQUENCE [LARGE SCALE GENOMIC DNA]</scope>
    <source>
        <strain evidence="6 7">PX506</strain>
        <tissue evidence="6">Whole organism</tissue>
    </source>
</reference>
<dbReference type="GO" id="GO:0005525">
    <property type="term" value="F:GTP binding"/>
    <property type="evidence" value="ECO:0007669"/>
    <property type="project" value="UniProtKB-KW"/>
</dbReference>
<evidence type="ECO:0000256" key="3">
    <source>
        <dbReference type="ARBA" id="ARBA00023224"/>
    </source>
</evidence>
<dbReference type="EMBL" id="WUAV01000005">
    <property type="protein sequence ID" value="KAF1751456.1"/>
    <property type="molecule type" value="Genomic_DNA"/>
</dbReference>
<dbReference type="Gene3D" id="1.10.400.10">
    <property type="entry name" value="GI Alpha 1, domain 2-like"/>
    <property type="match status" value="1"/>
</dbReference>
<dbReference type="InterPro" id="IPR027417">
    <property type="entry name" value="P-loop_NTPase"/>
</dbReference>
<organism evidence="6 7">
    <name type="scientific">Caenorhabditis remanei</name>
    <name type="common">Caenorhabditis vulgaris</name>
    <dbReference type="NCBI Taxonomy" id="31234"/>
    <lineage>
        <taxon>Eukaryota</taxon>
        <taxon>Metazoa</taxon>
        <taxon>Ecdysozoa</taxon>
        <taxon>Nematoda</taxon>
        <taxon>Chromadorea</taxon>
        <taxon>Rhabditida</taxon>
        <taxon>Rhabditina</taxon>
        <taxon>Rhabditomorpha</taxon>
        <taxon>Rhabditoidea</taxon>
        <taxon>Rhabditidae</taxon>
        <taxon>Peloderinae</taxon>
        <taxon>Caenorhabditis</taxon>
    </lineage>
</organism>
<name>A0A6A5G9G6_CAERE</name>
<dbReference type="GO" id="GO:0007188">
    <property type="term" value="P:adenylate cyclase-modulating G protein-coupled receptor signaling pathway"/>
    <property type="evidence" value="ECO:0007669"/>
    <property type="project" value="TreeGrafter"/>
</dbReference>
<feature type="binding site" evidence="5">
    <location>
        <position position="50"/>
    </location>
    <ligand>
        <name>Mg(2+)</name>
        <dbReference type="ChEBI" id="CHEBI:18420"/>
    </ligand>
</feature>
<dbReference type="KEGG" id="crq:GCK72_018010"/>
<sequence length="356" mass="41466">MGMCESLMVSDELKDQIKVNRDIEKTLEKKKTTMLEQSVLLIGPGESGKSTVMKQIRAMSGTYTKSELQERKILILRNLFEFSEMLLDYSREHYFEITEEEIKKYIVMCEELKLSVIQDGQMKPELADTLKTFWNHKAIQEAYGNRNKFHLTDSAGYFFENIDRIKMPGFEPNNQDIVHIRVPTSGVVTADVILKNIKLCVADCGGQRSERKKWYHYFDDSHAVLFVAAISEFDQRLVEDPDVNRMKEAITLFWSVFNGKFFHKSAVILFLNKIDIFREKVKTVQIKDFFPKFEGPNTVEEGSKFFRRQFREGIHASFRKRMYCHETCAISDQVQIIINTVIDTVVQENLKDTGMI</sequence>
<evidence type="ECO:0000313" key="6">
    <source>
        <dbReference type="EMBL" id="KAF1751456.1"/>
    </source>
</evidence>
<dbReference type="GO" id="GO:0001664">
    <property type="term" value="F:G protein-coupled receptor binding"/>
    <property type="evidence" value="ECO:0007669"/>
    <property type="project" value="TreeGrafter"/>
</dbReference>
<keyword evidence="2 4" id="KW-0342">GTP-binding</keyword>
<dbReference type="CDD" id="cd00066">
    <property type="entry name" value="G-alpha"/>
    <property type="match status" value="1"/>
</dbReference>
<comment type="caution">
    <text evidence="6">The sequence shown here is derived from an EMBL/GenBank/DDBJ whole genome shotgun (WGS) entry which is preliminary data.</text>
</comment>
<keyword evidence="5" id="KW-0460">Magnesium</keyword>
<keyword evidence="5" id="KW-0479">Metal-binding</keyword>
<feature type="binding site" evidence="4">
    <location>
        <begin position="272"/>
        <end position="275"/>
    </location>
    <ligand>
        <name>GTP</name>
        <dbReference type="ChEBI" id="CHEBI:37565"/>
    </ligand>
</feature>
<dbReference type="SUPFAM" id="SSF47895">
    <property type="entry name" value="Transducin (alpha subunit), insertion domain"/>
    <property type="match status" value="1"/>
</dbReference>
<feature type="binding site" evidence="5">
    <location>
        <position position="184"/>
    </location>
    <ligand>
        <name>Mg(2+)</name>
        <dbReference type="ChEBI" id="CHEBI:18420"/>
    </ligand>
</feature>
<dbReference type="GO" id="GO:0005834">
    <property type="term" value="C:heterotrimeric G-protein complex"/>
    <property type="evidence" value="ECO:0007669"/>
    <property type="project" value="TreeGrafter"/>
</dbReference>
<evidence type="ECO:0000313" key="7">
    <source>
        <dbReference type="Proteomes" id="UP000483820"/>
    </source>
</evidence>
<evidence type="ECO:0000256" key="1">
    <source>
        <dbReference type="ARBA" id="ARBA00022741"/>
    </source>
</evidence>
<dbReference type="PROSITE" id="PS51882">
    <property type="entry name" value="G_ALPHA"/>
    <property type="match status" value="1"/>
</dbReference>
<dbReference type="SUPFAM" id="SSF52540">
    <property type="entry name" value="P-loop containing nucleoside triphosphate hydrolases"/>
    <property type="match status" value="1"/>
</dbReference>
<dbReference type="InterPro" id="IPR001019">
    <property type="entry name" value="Gprotein_alpha_su"/>
</dbReference>
<dbReference type="GO" id="GO:0005737">
    <property type="term" value="C:cytoplasm"/>
    <property type="evidence" value="ECO:0007669"/>
    <property type="project" value="TreeGrafter"/>
</dbReference>
<dbReference type="Proteomes" id="UP000483820">
    <property type="component" value="Chromosome V"/>
</dbReference>
<dbReference type="InterPro" id="IPR011025">
    <property type="entry name" value="GproteinA_insert"/>
</dbReference>
<dbReference type="SMART" id="SM00275">
    <property type="entry name" value="G_alpha"/>
    <property type="match status" value="1"/>
</dbReference>
<feature type="binding site" evidence="4">
    <location>
        <begin position="203"/>
        <end position="207"/>
    </location>
    <ligand>
        <name>GTP</name>
        <dbReference type="ChEBI" id="CHEBI:37565"/>
    </ligand>
</feature>
<dbReference type="GO" id="GO:0046872">
    <property type="term" value="F:metal ion binding"/>
    <property type="evidence" value="ECO:0007669"/>
    <property type="project" value="UniProtKB-KW"/>
</dbReference>
<protein>
    <submittedName>
        <fullName evidence="6">Uncharacterized protein</fullName>
    </submittedName>
</protein>
<feature type="binding site" evidence="4">
    <location>
        <begin position="46"/>
        <end position="51"/>
    </location>
    <ligand>
        <name>GTP</name>
        <dbReference type="ChEBI" id="CHEBI:37565"/>
    </ligand>
</feature>
<gene>
    <name evidence="6" type="ORF">GCK72_018010</name>
</gene>
<dbReference type="PANTHER" id="PTHR10218:SF225">
    <property type="entry name" value="GUANINE NUCLEOTIDE-BINDING PROTEIN ALPHA-10 SUBUNIT"/>
    <property type="match status" value="1"/>
</dbReference>
<keyword evidence="1 4" id="KW-0547">Nucleotide-binding</keyword>
<dbReference type="PANTHER" id="PTHR10218">
    <property type="entry name" value="GTP-BINDING PROTEIN ALPHA SUBUNIT"/>
    <property type="match status" value="1"/>
</dbReference>
<keyword evidence="3" id="KW-0807">Transducer</keyword>
<evidence type="ECO:0000256" key="4">
    <source>
        <dbReference type="PIRSR" id="PIRSR601019-1"/>
    </source>
</evidence>
<dbReference type="FunFam" id="3.40.50.300:FF:000720">
    <property type="entry name" value="Guanine nucleotide-binding protein G(k) subunit alpha"/>
    <property type="match status" value="1"/>
</dbReference>
<dbReference type="GO" id="GO:0031683">
    <property type="term" value="F:G-protein beta/gamma-subunit complex binding"/>
    <property type="evidence" value="ECO:0007669"/>
    <property type="project" value="InterPro"/>
</dbReference>
<evidence type="ECO:0000256" key="2">
    <source>
        <dbReference type="ARBA" id="ARBA00023134"/>
    </source>
</evidence>
<accession>A0A6A5G9G6</accession>
<feature type="binding site" evidence="4">
    <location>
        <position position="329"/>
    </location>
    <ligand>
        <name>GTP</name>
        <dbReference type="ChEBI" id="CHEBI:37565"/>
    </ligand>
</feature>
<dbReference type="GO" id="GO:0003924">
    <property type="term" value="F:GTPase activity"/>
    <property type="evidence" value="ECO:0007669"/>
    <property type="project" value="InterPro"/>
</dbReference>